<sequence>MKKVFLLLLLSATASVSFAQSISLGIKGSVNLASLNNKYSYTTLRSSMGSITSFAIGAFADLRLGNWSVQPGAYFAGKGGKESQFISATDIVGGYSAKLNPFYVQVPVPVLYHIPVVAGEIFLGAGPYAAFAVSGKITGSSTYAQEGDPGFESQTTNIDRNLKFGNTEGDDLKSRDYGATFLAGFKLTNGILLSANYDLGISDIAVNGSGVKRHNHVLGFSVGIVF</sequence>
<reference evidence="4" key="1">
    <citation type="journal article" date="2019" name="Int. J. Syst. Evol. Microbiol.">
        <title>The Global Catalogue of Microorganisms (GCM) 10K type strain sequencing project: providing services to taxonomists for standard genome sequencing and annotation.</title>
        <authorList>
            <consortium name="The Broad Institute Genomics Platform"/>
            <consortium name="The Broad Institute Genome Sequencing Center for Infectious Disease"/>
            <person name="Wu L."/>
            <person name="Ma J."/>
        </authorList>
    </citation>
    <scope>NUCLEOTIDE SEQUENCE [LARGE SCALE GENOMIC DNA]</scope>
    <source>
        <strain evidence="4">JCM 16601</strain>
    </source>
</reference>
<dbReference type="Proteomes" id="UP001500742">
    <property type="component" value="Unassembled WGS sequence"/>
</dbReference>
<feature type="signal peptide" evidence="1">
    <location>
        <begin position="1"/>
        <end position="19"/>
    </location>
</feature>
<feature type="domain" description="Outer membrane protein beta-barrel" evidence="2">
    <location>
        <begin position="18"/>
        <end position="204"/>
    </location>
</feature>
<dbReference type="Pfam" id="PF13568">
    <property type="entry name" value="OMP_b-brl_2"/>
    <property type="match status" value="1"/>
</dbReference>
<organism evidence="3 4">
    <name type="scientific">Mucilaginibacter dorajii</name>
    <dbReference type="NCBI Taxonomy" id="692994"/>
    <lineage>
        <taxon>Bacteria</taxon>
        <taxon>Pseudomonadati</taxon>
        <taxon>Bacteroidota</taxon>
        <taxon>Sphingobacteriia</taxon>
        <taxon>Sphingobacteriales</taxon>
        <taxon>Sphingobacteriaceae</taxon>
        <taxon>Mucilaginibacter</taxon>
    </lineage>
</organism>
<accession>A0ABP7QPA9</accession>
<comment type="caution">
    <text evidence="3">The sequence shown here is derived from an EMBL/GenBank/DDBJ whole genome shotgun (WGS) entry which is preliminary data.</text>
</comment>
<dbReference type="RefSeq" id="WP_259093411.1">
    <property type="nucleotide sequence ID" value="NZ_BAAAZC010000028.1"/>
</dbReference>
<gene>
    <name evidence="3" type="ORF">GCM10022210_40760</name>
</gene>
<keyword evidence="4" id="KW-1185">Reference proteome</keyword>
<name>A0ABP7QPA9_9SPHI</name>
<dbReference type="EMBL" id="BAAAZC010000028">
    <property type="protein sequence ID" value="GAA3984669.1"/>
    <property type="molecule type" value="Genomic_DNA"/>
</dbReference>
<dbReference type="InterPro" id="IPR025665">
    <property type="entry name" value="Beta-barrel_OMP_2"/>
</dbReference>
<keyword evidence="1" id="KW-0732">Signal</keyword>
<feature type="chain" id="PRO_5046965471" description="Outer membrane protein beta-barrel domain-containing protein" evidence="1">
    <location>
        <begin position="20"/>
        <end position="226"/>
    </location>
</feature>
<proteinExistence type="predicted"/>
<evidence type="ECO:0000259" key="2">
    <source>
        <dbReference type="Pfam" id="PF13568"/>
    </source>
</evidence>
<evidence type="ECO:0000313" key="4">
    <source>
        <dbReference type="Proteomes" id="UP001500742"/>
    </source>
</evidence>
<evidence type="ECO:0000256" key="1">
    <source>
        <dbReference type="SAM" id="SignalP"/>
    </source>
</evidence>
<protein>
    <recommendedName>
        <fullName evidence="2">Outer membrane protein beta-barrel domain-containing protein</fullName>
    </recommendedName>
</protein>
<evidence type="ECO:0000313" key="3">
    <source>
        <dbReference type="EMBL" id="GAA3984669.1"/>
    </source>
</evidence>